<evidence type="ECO:0000313" key="2">
    <source>
        <dbReference type="EMBL" id="CAF4448591.1"/>
    </source>
</evidence>
<feature type="compositionally biased region" description="Polar residues" evidence="1">
    <location>
        <begin position="115"/>
        <end position="140"/>
    </location>
</feature>
<sequence length="140" mass="16699">SSDTDAHHPINLQRTSSTSSFCSTSSTGSASYRILPVRYSSVDRVVQKPAIISANKRGINVRIRFERPRYHSHHHHHQHHRDHQHTEEHERRYHREHREEHEHRYERHTTKQHEQYSSCPTLNKNLETSNTTVSNQRYPI</sequence>
<feature type="compositionally biased region" description="Basic and acidic residues" evidence="1">
    <location>
        <begin position="84"/>
        <end position="114"/>
    </location>
</feature>
<feature type="region of interest" description="Disordered" evidence="1">
    <location>
        <begin position="1"/>
        <end position="28"/>
    </location>
</feature>
<name>A0A820S8U4_9BILA</name>
<feature type="non-terminal residue" evidence="2">
    <location>
        <position position="1"/>
    </location>
</feature>
<organism evidence="2 3">
    <name type="scientific">Adineta steineri</name>
    <dbReference type="NCBI Taxonomy" id="433720"/>
    <lineage>
        <taxon>Eukaryota</taxon>
        <taxon>Metazoa</taxon>
        <taxon>Spiralia</taxon>
        <taxon>Gnathifera</taxon>
        <taxon>Rotifera</taxon>
        <taxon>Eurotatoria</taxon>
        <taxon>Bdelloidea</taxon>
        <taxon>Adinetida</taxon>
        <taxon>Adinetidae</taxon>
        <taxon>Adineta</taxon>
    </lineage>
</organism>
<proteinExistence type="predicted"/>
<feature type="region of interest" description="Disordered" evidence="1">
    <location>
        <begin position="70"/>
        <end position="140"/>
    </location>
</feature>
<evidence type="ECO:0000313" key="3">
    <source>
        <dbReference type="Proteomes" id="UP000663844"/>
    </source>
</evidence>
<reference evidence="2" key="1">
    <citation type="submission" date="2021-02" db="EMBL/GenBank/DDBJ databases">
        <authorList>
            <person name="Nowell W R."/>
        </authorList>
    </citation>
    <scope>NUCLEOTIDE SEQUENCE</scope>
</reference>
<dbReference type="Proteomes" id="UP000663844">
    <property type="component" value="Unassembled WGS sequence"/>
</dbReference>
<dbReference type="AlphaFoldDB" id="A0A820S8U4"/>
<protein>
    <submittedName>
        <fullName evidence="2">Uncharacterized protein</fullName>
    </submittedName>
</protein>
<accession>A0A820S8U4</accession>
<dbReference type="EMBL" id="CAJOAZ010032581">
    <property type="protein sequence ID" value="CAF4448591.1"/>
    <property type="molecule type" value="Genomic_DNA"/>
</dbReference>
<feature type="compositionally biased region" description="Basic residues" evidence="1">
    <location>
        <begin position="70"/>
        <end position="83"/>
    </location>
</feature>
<gene>
    <name evidence="2" type="ORF">OXD698_LOCUS54257</name>
</gene>
<comment type="caution">
    <text evidence="2">The sequence shown here is derived from an EMBL/GenBank/DDBJ whole genome shotgun (WGS) entry which is preliminary data.</text>
</comment>
<feature type="compositionally biased region" description="Low complexity" evidence="1">
    <location>
        <begin position="15"/>
        <end position="28"/>
    </location>
</feature>
<evidence type="ECO:0000256" key="1">
    <source>
        <dbReference type="SAM" id="MobiDB-lite"/>
    </source>
</evidence>